<dbReference type="EMBL" id="FQVQ01000016">
    <property type="protein sequence ID" value="SHF70779.1"/>
    <property type="molecule type" value="Genomic_DNA"/>
</dbReference>
<dbReference type="InterPro" id="IPR052723">
    <property type="entry name" value="Acyl-CoA_thioesterase_PaaI"/>
</dbReference>
<dbReference type="InterPro" id="IPR006683">
    <property type="entry name" value="Thioestr_dom"/>
</dbReference>
<keyword evidence="1" id="KW-0378">Hydrolase</keyword>
<name>A0A1M5DV11_9FLAO</name>
<evidence type="ECO:0000313" key="3">
    <source>
        <dbReference type="EMBL" id="SHF70779.1"/>
    </source>
</evidence>
<gene>
    <name evidence="3" type="ORF">SAMN05444377_11660</name>
</gene>
<reference evidence="3 4" key="1">
    <citation type="submission" date="2016-11" db="EMBL/GenBank/DDBJ databases">
        <authorList>
            <person name="Jaros S."/>
            <person name="Januszkiewicz K."/>
            <person name="Wedrychowicz H."/>
        </authorList>
    </citation>
    <scope>NUCLEOTIDE SEQUENCE [LARGE SCALE GENOMIC DNA]</scope>
    <source>
        <strain evidence="3 4">DSM 25660</strain>
    </source>
</reference>
<dbReference type="Pfam" id="PF03061">
    <property type="entry name" value="4HBT"/>
    <property type="match status" value="1"/>
</dbReference>
<dbReference type="AlphaFoldDB" id="A0A1M5DV11"/>
<evidence type="ECO:0000259" key="2">
    <source>
        <dbReference type="Pfam" id="PF03061"/>
    </source>
</evidence>
<accession>A0A1M5DV11</accession>
<dbReference type="Proteomes" id="UP000184147">
    <property type="component" value="Unassembled WGS sequence"/>
</dbReference>
<dbReference type="InterPro" id="IPR029069">
    <property type="entry name" value="HotDog_dom_sf"/>
</dbReference>
<dbReference type="RefSeq" id="WP_073364878.1">
    <property type="nucleotide sequence ID" value="NZ_FQVQ01000016.1"/>
</dbReference>
<dbReference type="Gene3D" id="3.10.129.10">
    <property type="entry name" value="Hotdog Thioesterase"/>
    <property type="match status" value="1"/>
</dbReference>
<dbReference type="GO" id="GO:0016289">
    <property type="term" value="F:acyl-CoA hydrolase activity"/>
    <property type="evidence" value="ECO:0007669"/>
    <property type="project" value="TreeGrafter"/>
</dbReference>
<feature type="domain" description="Thioesterase" evidence="2">
    <location>
        <begin position="51"/>
        <end position="125"/>
    </location>
</feature>
<dbReference type="STRING" id="1124188.SAMN05444377_11660"/>
<dbReference type="NCBIfam" id="TIGR00369">
    <property type="entry name" value="unchar_dom_1"/>
    <property type="match status" value="1"/>
</dbReference>
<dbReference type="OrthoDB" id="344730at2"/>
<dbReference type="PANTHER" id="PTHR42856:SF1">
    <property type="entry name" value="ACYL-COENZYME A THIOESTERASE PAAI"/>
    <property type="match status" value="1"/>
</dbReference>
<evidence type="ECO:0000313" key="4">
    <source>
        <dbReference type="Proteomes" id="UP000184147"/>
    </source>
</evidence>
<dbReference type="InterPro" id="IPR003736">
    <property type="entry name" value="PAAI_dom"/>
</dbReference>
<proteinExistence type="predicted"/>
<organism evidence="3 4">
    <name type="scientific">Flavobacterium fontis</name>
    <dbReference type="NCBI Taxonomy" id="1124188"/>
    <lineage>
        <taxon>Bacteria</taxon>
        <taxon>Pseudomonadati</taxon>
        <taxon>Bacteroidota</taxon>
        <taxon>Flavobacteriia</taxon>
        <taxon>Flavobacteriales</taxon>
        <taxon>Flavobacteriaceae</taxon>
        <taxon>Flavobacterium</taxon>
    </lineage>
</organism>
<dbReference type="PANTHER" id="PTHR42856">
    <property type="entry name" value="ACYL-COENZYME A THIOESTERASE PAAI"/>
    <property type="match status" value="1"/>
</dbReference>
<evidence type="ECO:0000256" key="1">
    <source>
        <dbReference type="ARBA" id="ARBA00022801"/>
    </source>
</evidence>
<keyword evidence="4" id="KW-1185">Reference proteome</keyword>
<protein>
    <submittedName>
        <fullName evidence="3">Uncharacterized domain 1-containing protein</fullName>
    </submittedName>
</protein>
<dbReference type="CDD" id="cd03443">
    <property type="entry name" value="PaaI_thioesterase"/>
    <property type="match status" value="1"/>
</dbReference>
<dbReference type="SUPFAM" id="SSF54637">
    <property type="entry name" value="Thioesterase/thiol ester dehydrase-isomerase"/>
    <property type="match status" value="1"/>
</dbReference>
<sequence length="145" mass="16296">MNETHYRKLENMYHSGPINQKSYPDVQLTVSEGRAEITMTVQPDYFHAGQSLHGSVYFKMLDDAAYFAVNSQITDSFVYTTSFHIQILRPVKTGVITAIGTVQFVSRNLFIGDAILYDSKGREVARGTGNFMKSGLALDERLGYQ</sequence>